<feature type="region of interest" description="Disordered" evidence="1">
    <location>
        <begin position="16"/>
        <end position="41"/>
    </location>
</feature>
<comment type="caution">
    <text evidence="2">The sequence shown here is derived from an EMBL/GenBank/DDBJ whole genome shotgun (WGS) entry which is preliminary data.</text>
</comment>
<dbReference type="STRING" id="39966.A0A369J964"/>
<sequence>MNLSRRLALSLSLTRSYATRGKRPKPGTSEKPAYHAPDPLVNNPHAVVTSLQDENLTFIHRPPPSAPSPFSLSTAPTSPLLRPATPITNDPLPPFVRPSADKVPLPRASDTVVAQIRGLRRSNPTKYSRGKLAKMFGVTQNFVGTIAALKSPARMALIRTRNAEHETARVLVITGRFLLVHHSFTRIYLAS</sequence>
<dbReference type="Proteomes" id="UP000076154">
    <property type="component" value="Unassembled WGS sequence"/>
</dbReference>
<dbReference type="Pfam" id="PF12824">
    <property type="entry name" value="MRP-L20"/>
    <property type="match status" value="1"/>
</dbReference>
<evidence type="ECO:0000313" key="2">
    <source>
        <dbReference type="EMBL" id="RDB17882.1"/>
    </source>
</evidence>
<evidence type="ECO:0000313" key="3">
    <source>
        <dbReference type="Proteomes" id="UP000076154"/>
    </source>
</evidence>
<evidence type="ECO:0000256" key="1">
    <source>
        <dbReference type="SAM" id="MobiDB-lite"/>
    </source>
</evidence>
<proteinExistence type="predicted"/>
<reference evidence="2" key="1">
    <citation type="submission" date="2018-04" db="EMBL/GenBank/DDBJ databases">
        <title>Whole genome sequencing of Hypsizygus marmoreus.</title>
        <authorList>
            <person name="Choi I.-G."/>
            <person name="Min B."/>
            <person name="Kim J.-G."/>
            <person name="Kim S."/>
            <person name="Oh Y.-L."/>
            <person name="Kong W.-S."/>
            <person name="Park H."/>
            <person name="Jeong J."/>
            <person name="Song E.-S."/>
        </authorList>
    </citation>
    <scope>NUCLEOTIDE SEQUENCE [LARGE SCALE GENOMIC DNA]</scope>
    <source>
        <strain evidence="2">51987-8</strain>
    </source>
</reference>
<name>A0A369J964_HYPMA</name>
<dbReference type="InParanoid" id="A0A369J964"/>
<feature type="region of interest" description="Disordered" evidence="1">
    <location>
        <begin position="60"/>
        <end position="91"/>
    </location>
</feature>
<gene>
    <name evidence="2" type="ORF">Hypma_000867</name>
</gene>
<keyword evidence="3" id="KW-1185">Reference proteome</keyword>
<dbReference type="OrthoDB" id="6021263at2759"/>
<dbReference type="EMBL" id="LUEZ02000107">
    <property type="protein sequence ID" value="RDB17882.1"/>
    <property type="molecule type" value="Genomic_DNA"/>
</dbReference>
<organism evidence="2 3">
    <name type="scientific">Hypsizygus marmoreus</name>
    <name type="common">White beech mushroom</name>
    <name type="synonym">Agaricus marmoreus</name>
    <dbReference type="NCBI Taxonomy" id="39966"/>
    <lineage>
        <taxon>Eukaryota</taxon>
        <taxon>Fungi</taxon>
        <taxon>Dikarya</taxon>
        <taxon>Basidiomycota</taxon>
        <taxon>Agaricomycotina</taxon>
        <taxon>Agaricomycetes</taxon>
        <taxon>Agaricomycetidae</taxon>
        <taxon>Agaricales</taxon>
        <taxon>Tricholomatineae</taxon>
        <taxon>Lyophyllaceae</taxon>
        <taxon>Hypsizygus</taxon>
    </lineage>
</organism>
<dbReference type="AlphaFoldDB" id="A0A369J964"/>
<feature type="compositionally biased region" description="Low complexity" evidence="1">
    <location>
        <begin position="68"/>
        <end position="83"/>
    </location>
</feature>
<protein>
    <submittedName>
        <fullName evidence="2">Uncharacterized protein</fullName>
    </submittedName>
</protein>
<accession>A0A369J964</accession>